<feature type="region of interest" description="Disordered" evidence="1">
    <location>
        <begin position="1"/>
        <end position="40"/>
    </location>
</feature>
<dbReference type="Proteomes" id="UP000254291">
    <property type="component" value="Unassembled WGS sequence"/>
</dbReference>
<sequence length="281" mass="29945">MREGHPRRAKPRHDGWRRRPCGKPDATLESLSTRTEPDTSSYAPDFTGAVLDYSRMTDWILPRVVTAINCRRRTSSKRLHPTFVPEELGGAALSGERYGRGPTASPARVWPRTYHRRRSHNGYVCAQAMSAQRSRHLLLHAVALATLGFASTVFGPADTIVTARPSPSPADKPSCAYTLSLPQLVEVSGANMVTATVTPYPCTGSIVPTRQVVCINAEGSSGAGQCASRPAESTAQVYFTPYVPGATYISSGKGCGVELARTAGGPQSAVCVGLGPYSAVL</sequence>
<name>A0A378SE90_9MYCO</name>
<protein>
    <submittedName>
        <fullName evidence="2">Uncharacterized protein</fullName>
    </submittedName>
</protein>
<gene>
    <name evidence="2" type="ORF">NCTC10742_00351</name>
</gene>
<reference evidence="2 3" key="1">
    <citation type="submission" date="2018-06" db="EMBL/GenBank/DDBJ databases">
        <authorList>
            <consortium name="Pathogen Informatics"/>
            <person name="Doyle S."/>
        </authorList>
    </citation>
    <scope>NUCLEOTIDE SEQUENCE [LARGE SCALE GENOMIC DNA]</scope>
    <source>
        <strain evidence="2 3">NCTC10742</strain>
    </source>
</reference>
<feature type="compositionally biased region" description="Polar residues" evidence="1">
    <location>
        <begin position="29"/>
        <end position="40"/>
    </location>
</feature>
<feature type="compositionally biased region" description="Basic residues" evidence="1">
    <location>
        <begin position="7"/>
        <end position="21"/>
    </location>
</feature>
<dbReference type="AlphaFoldDB" id="A0A378SE90"/>
<evidence type="ECO:0000313" key="2">
    <source>
        <dbReference type="EMBL" id="STZ41149.1"/>
    </source>
</evidence>
<evidence type="ECO:0000313" key="3">
    <source>
        <dbReference type="Proteomes" id="UP000254291"/>
    </source>
</evidence>
<proteinExistence type="predicted"/>
<organism evidence="2 3">
    <name type="scientific">Mycolicibacterium gilvum</name>
    <dbReference type="NCBI Taxonomy" id="1804"/>
    <lineage>
        <taxon>Bacteria</taxon>
        <taxon>Bacillati</taxon>
        <taxon>Actinomycetota</taxon>
        <taxon>Actinomycetes</taxon>
        <taxon>Mycobacteriales</taxon>
        <taxon>Mycobacteriaceae</taxon>
        <taxon>Mycolicibacterium</taxon>
    </lineage>
</organism>
<evidence type="ECO:0000256" key="1">
    <source>
        <dbReference type="SAM" id="MobiDB-lite"/>
    </source>
</evidence>
<accession>A0A378SE90</accession>
<dbReference type="EMBL" id="UGQM01000001">
    <property type="protein sequence ID" value="STZ41149.1"/>
    <property type="molecule type" value="Genomic_DNA"/>
</dbReference>